<organism evidence="2 3">
    <name type="scientific">Caerostris darwini</name>
    <dbReference type="NCBI Taxonomy" id="1538125"/>
    <lineage>
        <taxon>Eukaryota</taxon>
        <taxon>Metazoa</taxon>
        <taxon>Ecdysozoa</taxon>
        <taxon>Arthropoda</taxon>
        <taxon>Chelicerata</taxon>
        <taxon>Arachnida</taxon>
        <taxon>Araneae</taxon>
        <taxon>Araneomorphae</taxon>
        <taxon>Entelegynae</taxon>
        <taxon>Araneoidea</taxon>
        <taxon>Araneidae</taxon>
        <taxon>Caerostris</taxon>
    </lineage>
</organism>
<dbReference type="AlphaFoldDB" id="A0AAV4MC89"/>
<evidence type="ECO:0000313" key="2">
    <source>
        <dbReference type="EMBL" id="GIX69782.1"/>
    </source>
</evidence>
<protein>
    <submittedName>
        <fullName evidence="2">Uncharacterized protein</fullName>
    </submittedName>
</protein>
<gene>
    <name evidence="2" type="ORF">CDAR_614271</name>
</gene>
<dbReference type="EMBL" id="BPLQ01000304">
    <property type="protein sequence ID" value="GIX69782.1"/>
    <property type="molecule type" value="Genomic_DNA"/>
</dbReference>
<evidence type="ECO:0000256" key="1">
    <source>
        <dbReference type="SAM" id="MobiDB-lite"/>
    </source>
</evidence>
<dbReference type="Proteomes" id="UP001054837">
    <property type="component" value="Unassembled WGS sequence"/>
</dbReference>
<evidence type="ECO:0000313" key="3">
    <source>
        <dbReference type="Proteomes" id="UP001054837"/>
    </source>
</evidence>
<name>A0AAV4MC89_9ARAC</name>
<feature type="region of interest" description="Disordered" evidence="1">
    <location>
        <begin position="44"/>
        <end position="65"/>
    </location>
</feature>
<reference evidence="2 3" key="1">
    <citation type="submission" date="2021-06" db="EMBL/GenBank/DDBJ databases">
        <title>Caerostris darwini draft genome.</title>
        <authorList>
            <person name="Kono N."/>
            <person name="Arakawa K."/>
        </authorList>
    </citation>
    <scope>NUCLEOTIDE SEQUENCE [LARGE SCALE GENOMIC DNA]</scope>
</reference>
<accession>A0AAV4MC89</accession>
<proteinExistence type="predicted"/>
<keyword evidence="3" id="KW-1185">Reference proteome</keyword>
<comment type="caution">
    <text evidence="2">The sequence shown here is derived from an EMBL/GenBank/DDBJ whole genome shotgun (WGS) entry which is preliminary data.</text>
</comment>
<sequence>MTRENIHYKPSISHVQKTSETQKLHYLHLLSFVHVVSLQIAGGGSQASLNSGEMPKSTSERKRGEKRALTITAITTSLFALKLEERKKRRGDRSIDFPPNISL</sequence>